<feature type="region of interest" description="Disordered" evidence="1">
    <location>
        <begin position="107"/>
        <end position="195"/>
    </location>
</feature>
<evidence type="ECO:0000313" key="3">
    <source>
        <dbReference type="Proteomes" id="UP000316726"/>
    </source>
</evidence>
<accession>A0A5B8MYY6</accession>
<dbReference type="EMBL" id="CP031047">
    <property type="protein sequence ID" value="QDZ24614.1"/>
    <property type="molecule type" value="Genomic_DNA"/>
</dbReference>
<proteinExistence type="predicted"/>
<sequence>MNFEEREIPLDALVEASCLPLPEAAERLGVSVYALKSQWEKARLGEWPYDQKTEYKERTKNNADKGAVVQQDQCKDDLIKKIEDDTYKRLMTFRENVKAVMSYVTTTTPSTLPSLPAETATQAGAPSSYRSSHQQEVSVVLPVTVTHKPSERGRPAYTSSLSQQGQQQQGNHGNGGGSGEAGPSNGPPQGNGEEKMVKTPVLAGDPRVLLSSTQRQVMKVSVQVLRDTFKNIIGNCKGIATVLDDDGCMEMIDSRELVNIGDKLVGANAVLEQQVQTLQGHHHSYQDFLNRHDYEYKSIARLEKSLVDLKGKLRDKVKLYHHRGMTDPSIRVAPSGADNESKRAKTS</sequence>
<organism evidence="2 3">
    <name type="scientific">Chloropicon primus</name>
    <dbReference type="NCBI Taxonomy" id="1764295"/>
    <lineage>
        <taxon>Eukaryota</taxon>
        <taxon>Viridiplantae</taxon>
        <taxon>Chlorophyta</taxon>
        <taxon>Chloropicophyceae</taxon>
        <taxon>Chloropicales</taxon>
        <taxon>Chloropicaceae</taxon>
        <taxon>Chloropicon</taxon>
    </lineage>
</organism>
<feature type="compositionally biased region" description="Low complexity" evidence="1">
    <location>
        <begin position="107"/>
        <end position="116"/>
    </location>
</feature>
<dbReference type="Proteomes" id="UP000316726">
    <property type="component" value="Chromosome 14"/>
</dbReference>
<feature type="region of interest" description="Disordered" evidence="1">
    <location>
        <begin position="325"/>
        <end position="347"/>
    </location>
</feature>
<feature type="compositionally biased region" description="Low complexity" evidence="1">
    <location>
        <begin position="162"/>
        <end position="171"/>
    </location>
</feature>
<keyword evidence="3" id="KW-1185">Reference proteome</keyword>
<evidence type="ECO:0000313" key="2">
    <source>
        <dbReference type="EMBL" id="QDZ24614.1"/>
    </source>
</evidence>
<protein>
    <recommendedName>
        <fullName evidence="4">RWP-RK domain-containing protein</fullName>
    </recommendedName>
</protein>
<reference evidence="2 3" key="1">
    <citation type="submission" date="2018-07" db="EMBL/GenBank/DDBJ databases">
        <title>The complete nuclear genome of the prasinophyte Chloropicon primus (CCMP1205).</title>
        <authorList>
            <person name="Pombert J.-F."/>
            <person name="Otis C."/>
            <person name="Turmel M."/>
            <person name="Lemieux C."/>
        </authorList>
    </citation>
    <scope>NUCLEOTIDE SEQUENCE [LARGE SCALE GENOMIC DNA]</scope>
    <source>
        <strain evidence="2 3">CCMP1205</strain>
    </source>
</reference>
<evidence type="ECO:0008006" key="4">
    <source>
        <dbReference type="Google" id="ProtNLM"/>
    </source>
</evidence>
<name>A0A5B8MYY6_9CHLO</name>
<dbReference type="AlphaFoldDB" id="A0A5B8MYY6"/>
<evidence type="ECO:0000256" key="1">
    <source>
        <dbReference type="SAM" id="MobiDB-lite"/>
    </source>
</evidence>
<gene>
    <name evidence="2" type="ORF">A3770_14p71320</name>
</gene>
<feature type="compositionally biased region" description="Polar residues" evidence="1">
    <location>
        <begin position="119"/>
        <end position="137"/>
    </location>
</feature>